<organism evidence="9 10">
    <name type="scientific">Geodermatophilus ruber</name>
    <dbReference type="NCBI Taxonomy" id="504800"/>
    <lineage>
        <taxon>Bacteria</taxon>
        <taxon>Bacillati</taxon>
        <taxon>Actinomycetota</taxon>
        <taxon>Actinomycetes</taxon>
        <taxon>Geodermatophilales</taxon>
        <taxon>Geodermatophilaceae</taxon>
        <taxon>Geodermatophilus</taxon>
    </lineage>
</organism>
<dbReference type="Pfam" id="PF00296">
    <property type="entry name" value="Bac_luciferase"/>
    <property type="match status" value="1"/>
</dbReference>
<proteinExistence type="inferred from homology"/>
<gene>
    <name evidence="9" type="ORF">SAMN04488085_12050</name>
</gene>
<comment type="similarity">
    <text evidence="5">Belongs to the NtaA/SnaA/DszA monooxygenase family.</text>
</comment>
<keyword evidence="4 9" id="KW-0503">Monooxygenase</keyword>
<dbReference type="AlphaFoldDB" id="A0A1I4L6K8"/>
<sequence length="459" mass="50061">MSRKQIHLGAHFPGVNNTTVWADPRSGSQVEFASFEHLARTAEDARFDFFFLAEGLRLREHKEQVYDLDVVGRPDTLPVLAALAAVTERLGLVGTINTTFNEPYEVARQWGTLDLLSGGRAAWNLVTSSDPFHGANFRRGGFLPHAERYSRAAELVQVARQLWDSWDIDAVAGGETFLRPGAVRPFAHTGPQFDVRGTFGTPRGPQGHPVLFQAGDSTEGREFAARDADVVFTAHSTVEAGQAFYADVKGRLAAHGRRREDLKILPAVTVVLGDTEAEARDRARHIREQQVSGPTAIAFLEQVWGRDLTAYDPDGPLPADDPDADNVSITRGRVRHHRDPAALARQWRELAEAHGWSIRELVIQVGDRGGLVGTAESVAQQIDDAAQADACDGYILVPHLTPAGLDEFAARVVPLLQDRGSFRTDYTGPTLRDHLGLGPARSSRRSGGGVGTDRGQVAR</sequence>
<evidence type="ECO:0000313" key="10">
    <source>
        <dbReference type="Proteomes" id="UP000199152"/>
    </source>
</evidence>
<dbReference type="InterPro" id="IPR016215">
    <property type="entry name" value="NTA_MOA"/>
</dbReference>
<evidence type="ECO:0000313" key="9">
    <source>
        <dbReference type="EMBL" id="SFL86678.1"/>
    </source>
</evidence>
<dbReference type="STRING" id="504800.SAMN04488085_12050"/>
<feature type="domain" description="Luciferase-like" evidence="8">
    <location>
        <begin position="25"/>
        <end position="388"/>
    </location>
</feature>
<feature type="binding site" evidence="6">
    <location>
        <position position="217"/>
    </location>
    <ligand>
        <name>FMN</name>
        <dbReference type="ChEBI" id="CHEBI:58210"/>
    </ligand>
</feature>
<evidence type="ECO:0000256" key="5">
    <source>
        <dbReference type="ARBA" id="ARBA00033748"/>
    </source>
</evidence>
<evidence type="ECO:0000256" key="3">
    <source>
        <dbReference type="ARBA" id="ARBA00023002"/>
    </source>
</evidence>
<evidence type="ECO:0000256" key="2">
    <source>
        <dbReference type="ARBA" id="ARBA00022643"/>
    </source>
</evidence>
<dbReference type="NCBIfam" id="TIGR03860">
    <property type="entry name" value="FMN_nitrolo"/>
    <property type="match status" value="1"/>
</dbReference>
<dbReference type="InterPro" id="IPR011251">
    <property type="entry name" value="Luciferase-like_dom"/>
</dbReference>
<protein>
    <submittedName>
        <fullName evidence="9">FMN-dependent oxidoreductase, nitrilotriacetate monooxygenase family</fullName>
    </submittedName>
</protein>
<evidence type="ECO:0000259" key="8">
    <source>
        <dbReference type="Pfam" id="PF00296"/>
    </source>
</evidence>
<dbReference type="RefSeq" id="WP_091329709.1">
    <property type="nucleotide sequence ID" value="NZ_FOSW01000020.1"/>
</dbReference>
<evidence type="ECO:0000256" key="7">
    <source>
        <dbReference type="SAM" id="MobiDB-lite"/>
    </source>
</evidence>
<dbReference type="InterPro" id="IPR036661">
    <property type="entry name" value="Luciferase-like_sf"/>
</dbReference>
<dbReference type="Gene3D" id="3.20.20.30">
    <property type="entry name" value="Luciferase-like domain"/>
    <property type="match status" value="1"/>
</dbReference>
<accession>A0A1I4L6K8</accession>
<dbReference type="InterPro" id="IPR051260">
    <property type="entry name" value="Diverse_substr_monoxygenases"/>
</dbReference>
<keyword evidence="10" id="KW-1185">Reference proteome</keyword>
<dbReference type="PANTHER" id="PTHR30011">
    <property type="entry name" value="ALKANESULFONATE MONOOXYGENASE-RELATED"/>
    <property type="match status" value="1"/>
</dbReference>
<dbReference type="CDD" id="cd01095">
    <property type="entry name" value="Nitrilotriacetate_monoxgenase"/>
    <property type="match status" value="1"/>
</dbReference>
<dbReference type="PIRSF" id="PIRSF000337">
    <property type="entry name" value="NTA_MOA"/>
    <property type="match status" value="1"/>
</dbReference>
<feature type="binding site" evidence="6">
    <location>
        <position position="149"/>
    </location>
    <ligand>
        <name>FMN</name>
        <dbReference type="ChEBI" id="CHEBI:58210"/>
    </ligand>
</feature>
<feature type="binding site" evidence="6">
    <location>
        <position position="95"/>
    </location>
    <ligand>
        <name>FMN</name>
        <dbReference type="ChEBI" id="CHEBI:58210"/>
    </ligand>
</feature>
<dbReference type="GO" id="GO:0016705">
    <property type="term" value="F:oxidoreductase activity, acting on paired donors, with incorporation or reduction of molecular oxygen"/>
    <property type="evidence" value="ECO:0007669"/>
    <property type="project" value="InterPro"/>
</dbReference>
<feature type="region of interest" description="Disordered" evidence="7">
    <location>
        <begin position="427"/>
        <end position="459"/>
    </location>
</feature>
<dbReference type="OrthoDB" id="8320141at2"/>
<dbReference type="EMBL" id="FOSW01000020">
    <property type="protein sequence ID" value="SFL86678.1"/>
    <property type="molecule type" value="Genomic_DNA"/>
</dbReference>
<keyword evidence="1 6" id="KW-0285">Flavoprotein</keyword>
<feature type="binding site" evidence="6">
    <location>
        <position position="145"/>
    </location>
    <ligand>
        <name>FMN</name>
        <dbReference type="ChEBI" id="CHEBI:58210"/>
    </ligand>
</feature>
<evidence type="ECO:0000256" key="4">
    <source>
        <dbReference type="ARBA" id="ARBA00023033"/>
    </source>
</evidence>
<dbReference type="PANTHER" id="PTHR30011:SF16">
    <property type="entry name" value="C2H2 FINGER DOMAIN TRANSCRIPTION FACTOR (EUROFUNG)-RELATED"/>
    <property type="match status" value="1"/>
</dbReference>
<dbReference type="Proteomes" id="UP000199152">
    <property type="component" value="Unassembled WGS sequence"/>
</dbReference>
<evidence type="ECO:0000256" key="1">
    <source>
        <dbReference type="ARBA" id="ARBA00022630"/>
    </source>
</evidence>
<dbReference type="InParanoid" id="A0A1I4L6K8"/>
<keyword evidence="3" id="KW-0560">Oxidoreductase</keyword>
<name>A0A1I4L6K8_9ACTN</name>
<dbReference type="SUPFAM" id="SSF51679">
    <property type="entry name" value="Bacterial luciferase-like"/>
    <property type="match status" value="1"/>
</dbReference>
<reference evidence="9 10" key="1">
    <citation type="submission" date="2016-10" db="EMBL/GenBank/DDBJ databases">
        <authorList>
            <person name="de Groot N.N."/>
        </authorList>
    </citation>
    <scope>NUCLEOTIDE SEQUENCE [LARGE SCALE GENOMIC DNA]</scope>
    <source>
        <strain evidence="9 10">DSM 45317</strain>
    </source>
</reference>
<keyword evidence="2 6" id="KW-0288">FMN</keyword>
<evidence type="ECO:0000256" key="6">
    <source>
        <dbReference type="PIRSR" id="PIRSR000337-1"/>
    </source>
</evidence>
<dbReference type="GO" id="GO:0004497">
    <property type="term" value="F:monooxygenase activity"/>
    <property type="evidence" value="ECO:0007669"/>
    <property type="project" value="UniProtKB-KW"/>
</dbReference>